<organism evidence="4 5">
    <name type="scientific">Eiseniibacteriota bacterium</name>
    <dbReference type="NCBI Taxonomy" id="2212470"/>
    <lineage>
        <taxon>Bacteria</taxon>
        <taxon>Candidatus Eiseniibacteriota</taxon>
    </lineage>
</organism>
<accession>A0A538U8D1</accession>
<evidence type="ECO:0000256" key="1">
    <source>
        <dbReference type="SAM" id="SignalP"/>
    </source>
</evidence>
<dbReference type="InterPro" id="IPR012938">
    <property type="entry name" value="Glc/Sorbosone_DH"/>
</dbReference>
<dbReference type="Gene3D" id="2.60.40.4070">
    <property type="match status" value="1"/>
</dbReference>
<dbReference type="InterPro" id="IPR011042">
    <property type="entry name" value="6-blade_b-propeller_TolB-like"/>
</dbReference>
<dbReference type="AlphaFoldDB" id="A0A538U8D1"/>
<dbReference type="PANTHER" id="PTHR19328">
    <property type="entry name" value="HEDGEHOG-INTERACTING PROTEIN"/>
    <property type="match status" value="1"/>
</dbReference>
<dbReference type="InterPro" id="IPR011041">
    <property type="entry name" value="Quinoprot_gluc/sorb_DH_b-prop"/>
</dbReference>
<evidence type="ECO:0000313" key="4">
    <source>
        <dbReference type="EMBL" id="TMQ72148.1"/>
    </source>
</evidence>
<gene>
    <name evidence="4" type="ORF">E6K80_03445</name>
</gene>
<protein>
    <submittedName>
        <fullName evidence="4">Uncharacterized protein</fullName>
    </submittedName>
</protein>
<comment type="caution">
    <text evidence="4">The sequence shown here is derived from an EMBL/GenBank/DDBJ whole genome shotgun (WGS) entry which is preliminary data.</text>
</comment>
<feature type="domain" description="Glucose/Sorbosone dehydrogenase" evidence="2">
    <location>
        <begin position="42"/>
        <end position="342"/>
    </location>
</feature>
<dbReference type="Pfam" id="PF07995">
    <property type="entry name" value="GSDH"/>
    <property type="match status" value="1"/>
</dbReference>
<feature type="signal peptide" evidence="1">
    <location>
        <begin position="1"/>
        <end position="26"/>
    </location>
</feature>
<evidence type="ECO:0000313" key="5">
    <source>
        <dbReference type="Proteomes" id="UP000319836"/>
    </source>
</evidence>
<sequence>MTAPRSLLRCVSAAAGLALAAGGAWALPPGFTIQVAHVPVNFPTALRFAPDGRLFFTELSGRVAYYPSLTYPFSVTWTTLNVASGGERGALGLAVHPDFPDSPYVYVVYSNASPLEDRLVRYVDALGEAKSPAVLIASSSDADFHHGGRVAFGPDGQIYLTYGDQLDLGAAQTIGDPRGKIFRLGRGGKPAPGNPWGPTNPAALLGIRNVFGICFDPRDGTGYFTENGPDCDDEINLLALGANYGWGPDDFCGGTPAGDRAPLVYFTPTIAPTGCCVYRGGVYPSRWDGALFFGGWNTGFLYRARFVAGRPDLIDSLDVFADVGEGVLDVTVGPDGFLWVSTPTRILRITYAPTVGVGEGPAAALAPSLRMGPNPFRSNVMLEIENAPAGAEVEILDLQGRRIESWSAAGNRRIAWDGRDTRGDRAPPGIYLVRMRAPGLAVQRRLIRLGG</sequence>
<dbReference type="SUPFAM" id="SSF50952">
    <property type="entry name" value="Soluble quinoprotein glucose dehydrogenase"/>
    <property type="match status" value="1"/>
</dbReference>
<proteinExistence type="predicted"/>
<dbReference type="Proteomes" id="UP000319836">
    <property type="component" value="Unassembled WGS sequence"/>
</dbReference>
<feature type="chain" id="PRO_5021737433" evidence="1">
    <location>
        <begin position="27"/>
        <end position="451"/>
    </location>
</feature>
<name>A0A538U8D1_UNCEI</name>
<feature type="domain" description="FlgD/Vpr Ig-like" evidence="3">
    <location>
        <begin position="384"/>
        <end position="437"/>
    </location>
</feature>
<reference evidence="4 5" key="1">
    <citation type="journal article" date="2019" name="Nat. Microbiol.">
        <title>Mediterranean grassland soil C-N compound turnover is dependent on rainfall and depth, and is mediated by genomically divergent microorganisms.</title>
        <authorList>
            <person name="Diamond S."/>
            <person name="Andeer P.F."/>
            <person name="Li Z."/>
            <person name="Crits-Christoph A."/>
            <person name="Burstein D."/>
            <person name="Anantharaman K."/>
            <person name="Lane K.R."/>
            <person name="Thomas B.C."/>
            <person name="Pan C."/>
            <person name="Northen T.R."/>
            <person name="Banfield J.F."/>
        </authorList>
    </citation>
    <scope>NUCLEOTIDE SEQUENCE [LARGE SCALE GENOMIC DNA]</scope>
    <source>
        <strain evidence="4">WS_10</strain>
    </source>
</reference>
<dbReference type="EMBL" id="VBPA01000075">
    <property type="protein sequence ID" value="TMQ72148.1"/>
    <property type="molecule type" value="Genomic_DNA"/>
</dbReference>
<dbReference type="InterPro" id="IPR025965">
    <property type="entry name" value="FlgD/Vpr_Ig-like"/>
</dbReference>
<keyword evidence="1" id="KW-0732">Signal</keyword>
<dbReference type="PANTHER" id="PTHR19328:SF13">
    <property type="entry name" value="HIPL1 PROTEIN"/>
    <property type="match status" value="1"/>
</dbReference>
<dbReference type="Gene3D" id="2.120.10.30">
    <property type="entry name" value="TolB, C-terminal domain"/>
    <property type="match status" value="1"/>
</dbReference>
<evidence type="ECO:0000259" key="3">
    <source>
        <dbReference type="Pfam" id="PF13860"/>
    </source>
</evidence>
<dbReference type="Pfam" id="PF13860">
    <property type="entry name" value="FlgD_ig"/>
    <property type="match status" value="1"/>
</dbReference>
<evidence type="ECO:0000259" key="2">
    <source>
        <dbReference type="Pfam" id="PF07995"/>
    </source>
</evidence>